<dbReference type="Proteomes" id="UP000823561">
    <property type="component" value="Chromosome 13"/>
</dbReference>
<gene>
    <name evidence="1" type="ORF">AALO_G00185970</name>
</gene>
<reference evidence="1" key="1">
    <citation type="submission" date="2020-10" db="EMBL/GenBank/DDBJ databases">
        <title>Chromosome-scale genome assembly of the Allis shad, Alosa alosa.</title>
        <authorList>
            <person name="Margot Z."/>
            <person name="Christophe K."/>
            <person name="Cabau C."/>
            <person name="Louis A."/>
            <person name="Berthelot C."/>
            <person name="Parey E."/>
            <person name="Roest Crollius H."/>
            <person name="Montfort J."/>
            <person name="Robinson-Rechavi M."/>
            <person name="Bucao C."/>
            <person name="Bouchez O."/>
            <person name="Gislard M."/>
            <person name="Lluch J."/>
            <person name="Milhes M."/>
            <person name="Lampietro C."/>
            <person name="Lopez Roques C."/>
            <person name="Donnadieu C."/>
            <person name="Braasch I."/>
            <person name="Desvignes T."/>
            <person name="Postlethwait J."/>
            <person name="Bobe J."/>
            <person name="Guiguen Y."/>
        </authorList>
    </citation>
    <scope>NUCLEOTIDE SEQUENCE</scope>
    <source>
        <strain evidence="1">M-15738</strain>
        <tissue evidence="1">Blood</tissue>
    </source>
</reference>
<sequence>MHFHSSDLYKTPSGFNKPELNKTRYLLFFHGSLTQPKPGSLFLRGQLRDWGLMVMKSNNLVETKMLMLLASLADHDYDHPLVGALDAAHTRIVELENFNEGLVSPNPLLYTEMSDLVSVTITPGKASDRKLTLHLGEIPVTHF</sequence>
<evidence type="ECO:0000313" key="2">
    <source>
        <dbReference type="Proteomes" id="UP000823561"/>
    </source>
</evidence>
<accession>A0AAV6GAT1</accession>
<protein>
    <submittedName>
        <fullName evidence="1">Uncharacterized protein</fullName>
    </submittedName>
</protein>
<proteinExistence type="predicted"/>
<name>A0AAV6GAT1_9TELE</name>
<organism evidence="1 2">
    <name type="scientific">Alosa alosa</name>
    <name type="common">allis shad</name>
    <dbReference type="NCBI Taxonomy" id="278164"/>
    <lineage>
        <taxon>Eukaryota</taxon>
        <taxon>Metazoa</taxon>
        <taxon>Chordata</taxon>
        <taxon>Craniata</taxon>
        <taxon>Vertebrata</taxon>
        <taxon>Euteleostomi</taxon>
        <taxon>Actinopterygii</taxon>
        <taxon>Neopterygii</taxon>
        <taxon>Teleostei</taxon>
        <taxon>Clupei</taxon>
        <taxon>Clupeiformes</taxon>
        <taxon>Clupeoidei</taxon>
        <taxon>Clupeidae</taxon>
        <taxon>Alosa</taxon>
    </lineage>
</organism>
<comment type="caution">
    <text evidence="1">The sequence shown here is derived from an EMBL/GenBank/DDBJ whole genome shotgun (WGS) entry which is preliminary data.</text>
</comment>
<dbReference type="AlphaFoldDB" id="A0AAV6GAT1"/>
<evidence type="ECO:0000313" key="1">
    <source>
        <dbReference type="EMBL" id="KAG5271945.1"/>
    </source>
</evidence>
<dbReference type="EMBL" id="JADWDJ010000013">
    <property type="protein sequence ID" value="KAG5271945.1"/>
    <property type="molecule type" value="Genomic_DNA"/>
</dbReference>
<keyword evidence="2" id="KW-1185">Reference proteome</keyword>